<feature type="region of interest" description="Disordered" evidence="4">
    <location>
        <begin position="128"/>
        <end position="180"/>
    </location>
</feature>
<dbReference type="Gene3D" id="1.25.40.410">
    <property type="match status" value="1"/>
</dbReference>
<dbReference type="InterPro" id="IPR046769">
    <property type="entry name" value="DOCKER_Lobe_A"/>
</dbReference>
<feature type="domain" description="C2 DOCK-type" evidence="5">
    <location>
        <begin position="538"/>
        <end position="704"/>
    </location>
</feature>
<dbReference type="InterPro" id="IPR026791">
    <property type="entry name" value="DOCK"/>
</dbReference>
<dbReference type="PANTHER" id="PTHR23317">
    <property type="entry name" value="DEDICATOR OF CYTOKINESIS DOCK"/>
    <property type="match status" value="1"/>
</dbReference>
<protein>
    <submittedName>
        <fullName evidence="7">Dedicator of cytokinesis 6</fullName>
    </submittedName>
</protein>
<evidence type="ECO:0000313" key="7">
    <source>
        <dbReference type="Ensembl" id="ENSMNEP00000005432.1"/>
    </source>
</evidence>
<feature type="compositionally biased region" description="Basic and acidic residues" evidence="4">
    <location>
        <begin position="401"/>
        <end position="417"/>
    </location>
</feature>
<keyword evidence="2" id="KW-0344">Guanine-nucleotide releasing factor</keyword>
<evidence type="ECO:0000256" key="4">
    <source>
        <dbReference type="SAM" id="MobiDB-lite"/>
    </source>
</evidence>
<dbReference type="InterPro" id="IPR021816">
    <property type="entry name" value="DOCK_C/D_N"/>
</dbReference>
<feature type="region of interest" description="Disordered" evidence="4">
    <location>
        <begin position="1019"/>
        <end position="1039"/>
    </location>
</feature>
<dbReference type="Pfam" id="PF20422">
    <property type="entry name" value="DHR-2_Lobe_B"/>
    <property type="match status" value="1"/>
</dbReference>
<feature type="compositionally biased region" description="Low complexity" evidence="4">
    <location>
        <begin position="1020"/>
        <end position="1038"/>
    </location>
</feature>
<dbReference type="Bgee" id="ENSMNEG00000024265">
    <property type="expression patterns" value="Expressed in lung and 7 other cell types or tissues"/>
</dbReference>
<dbReference type="InterPro" id="IPR043161">
    <property type="entry name" value="DOCK_C_lobe_A"/>
</dbReference>
<dbReference type="GO" id="GO:0005085">
    <property type="term" value="F:guanyl-nucleotide exchange factor activity"/>
    <property type="evidence" value="ECO:0007669"/>
    <property type="project" value="UniProtKB-KW"/>
</dbReference>
<dbReference type="InterPro" id="IPR027007">
    <property type="entry name" value="C2_DOCK-type_domain"/>
</dbReference>
<evidence type="ECO:0000259" key="5">
    <source>
        <dbReference type="PROSITE" id="PS51650"/>
    </source>
</evidence>
<dbReference type="PROSITE" id="PS51650">
    <property type="entry name" value="C2_DOCK"/>
    <property type="match status" value="1"/>
</dbReference>
<dbReference type="InterPro" id="IPR037808">
    <property type="entry name" value="C2_Dock-C"/>
</dbReference>
<dbReference type="Ensembl" id="ENSMNET00000027085.1">
    <property type="protein sequence ID" value="ENSMNEP00000005432.1"/>
    <property type="gene ID" value="ENSMNEG00000024265.1"/>
</dbReference>
<keyword evidence="8" id="KW-1185">Reference proteome</keyword>
<dbReference type="Pfam" id="PF20421">
    <property type="entry name" value="DHR-2_Lobe_C"/>
    <property type="match status" value="1"/>
</dbReference>
<dbReference type="FunFam" id="2.60.40.150:FF:000022">
    <property type="entry name" value="Dedicator of cytokinesis protein 7"/>
    <property type="match status" value="1"/>
</dbReference>
<evidence type="ECO:0000256" key="2">
    <source>
        <dbReference type="ARBA" id="ARBA00022658"/>
    </source>
</evidence>
<proteinExistence type="inferred from homology"/>
<dbReference type="InterPro" id="IPR043162">
    <property type="entry name" value="DOCK_C_lobe_C"/>
</dbReference>
<dbReference type="PANTHER" id="PTHR23317:SF65">
    <property type="entry name" value="DEDICATOR OF CYTOKINESIS PROTEIN 6"/>
    <property type="match status" value="1"/>
</dbReference>
<feature type="compositionally biased region" description="Basic and acidic residues" evidence="4">
    <location>
        <begin position="150"/>
        <end position="164"/>
    </location>
</feature>
<feature type="domain" description="DOCKER" evidence="6">
    <location>
        <begin position="1513"/>
        <end position="1946"/>
    </location>
</feature>
<dbReference type="Pfam" id="PF06920">
    <property type="entry name" value="DHR-2_Lobe_A"/>
    <property type="match status" value="1"/>
</dbReference>
<dbReference type="Pfam" id="PF14429">
    <property type="entry name" value="DOCK-C2"/>
    <property type="match status" value="1"/>
</dbReference>
<name>A0A2K6B1Z9_MACNE</name>
<dbReference type="InterPro" id="IPR027357">
    <property type="entry name" value="DOCKER_dom"/>
</dbReference>
<evidence type="ECO:0000256" key="3">
    <source>
        <dbReference type="PROSITE-ProRule" id="PRU00983"/>
    </source>
</evidence>
<feature type="region of interest" description="Disordered" evidence="4">
    <location>
        <begin position="400"/>
        <end position="434"/>
    </location>
</feature>
<evidence type="ECO:0000256" key="1">
    <source>
        <dbReference type="ARBA" id="ARBA00022553"/>
    </source>
</evidence>
<dbReference type="Pfam" id="PF11878">
    <property type="entry name" value="DOCK_C-D_N"/>
    <property type="match status" value="1"/>
</dbReference>
<organism evidence="7 8">
    <name type="scientific">Macaca nemestrina</name>
    <name type="common">Pig-tailed macaque</name>
    <dbReference type="NCBI Taxonomy" id="9545"/>
    <lineage>
        <taxon>Eukaryota</taxon>
        <taxon>Metazoa</taxon>
        <taxon>Chordata</taxon>
        <taxon>Craniata</taxon>
        <taxon>Vertebrata</taxon>
        <taxon>Euteleostomi</taxon>
        <taxon>Mammalia</taxon>
        <taxon>Eutheria</taxon>
        <taxon>Euarchontoglires</taxon>
        <taxon>Primates</taxon>
        <taxon>Haplorrhini</taxon>
        <taxon>Catarrhini</taxon>
        <taxon>Cercopithecidae</taxon>
        <taxon>Cercopithecinae</taxon>
        <taxon>Macaca</taxon>
    </lineage>
</organism>
<keyword evidence="1" id="KW-0597">Phosphoprotein</keyword>
<dbReference type="InterPro" id="IPR035892">
    <property type="entry name" value="C2_domain_sf"/>
</dbReference>
<dbReference type="GeneTree" id="ENSGT00940000159313"/>
<sequence>LCLCRTVAAEVRKQVSRERSGSPSSSRRCSSSLGVPLTEVVEPLDFEDVLLSRPPDAEPGPLRDLVEFPADDLELLLQPRECRTTEPGIPKDEKLDAQVRAAVEMYIEDWVIVHRRYQYLSAAYSPVTTETQRERQKGLPRQVFEQDASGDERSGPEDSNDSRRGSGSPEDTPRSSGASSIFDLRNLAADSLLPSLLERAAPEDVDRRNESLRRQHRPPALLTLYPAPDEDEAVERCSHPEPPREHFGQRILVKCLSLKFEIEIEPIFGILALYDVREKKKISENFYFDLNSDSIKGLLRAHGTHPAISTLARSAIFSVTYPSPDIFLVIKLEKVLQQGDISECCEPYMVMKEVDTAKNKEKLEKLRLAAEQFCTRLGRYRMPFAWTAVHLANIVSSAGQLDRDSDSEGERRSAWTDRRRRGPQDRASSGDDACSFSGFRPATLTVTNFFKQEAERLSDEDLFKFLADMRRPSSLLRRLRPVTAQLKIDISPAPENPHFCLSPELLHIKPYPDPRGRPTKEILEFPAREVYAPHTSYRNLLYVYPHSLNFSSRQGSVRNLAVRVQYMTGEDPSQALPVIFGKSSCSEFTREAFTPVVYHNKSPEFYEEFKLHLPACVTENHHLLFTFYHVSCQPRPGTALETPVGFTWIPLLQHGRLRTGPFCLPVSVDQPPPSYSVLTPDVALPGMRWVDGHKGVFSVELTAVSSVHPQDPHLDKFFTLVHVLEEGAFPFRLKDAVLSEGNVEQELRASLAALRLASPEPLVAFSHHVLDKLVRLVVRPPIISGQIGKRMWPQTSVYPSTQGKGTSTPLTPLLLLGSCCTNPEPSGCILPWHALQKGCGKGWHLALCDPSLCPQLLHEELALQWVVSSSAVREAILQHAWFFFQLMVKSMALHLLLGQRLDTPRKLRFPGRFLDDITALVGSVGLEVITRVHKDVELAERLNASLAFFLSDLLSLVDRGFVFSLVRAHYKQVATRLQSSPNPAALLTLRMEFTRILCSHEHYVTLNLPCCPLSPPASPSPSVSSTTSQSSTFSSQAPDPKVTSMFELSGPFRQQHFLAGLLLTELALALEPEAEGAFLLHKKAISAVHSLLCGHDTDPRYAEATVKACVAELYLPLLSIARDTLPRLHDFAEGPGQRSRLASMLDSDTEGEGDIAGTINPSVAMAIAGGPLAPGSRASISQGPPTASRAGCALSAESSRTLLACVLWVLKNAEPALLQRWATDLTLPQLGRLLDLLYLCLAAFEYKGKKAFERINSLTFKKSLDMKARLEEAILGTIGARQEMVRRSRERSPFGNPENVRWRKSVTHWKQTSDRVDKTKDEMEHEALVEGNLATEASLVVLDTLEIIVQTVMLSEARESVLGAVLKVVLYSLGSAQSALFLQHGLATQRALVSKGHVGRLSRPWCGVRGLRLLAPLSLPSLQNFARVKMQVTMSLSSLVGTTQNFSEEYLRRSLKTILTYAEEDVGLRDSTFAEQVQDLMFNLHMILTDTVKMKEHQEDPEMLIDLMYRIARGYQGSPDLRLTWLQNMAGKHAELGNHAEAAQCMVHAAALVAEYLALLEDHRHLPVGCVSFQNISSNVLEESAISDDILSPDEEGFCSGKHFTELGLVGLLEQAAGYFTMGGLYEAVNEVYKNLIPILEAHRDYKKLAAVHGKLQEAFTKIMHQLQRVFGTYFRVGFYGARFGDLDEQEFVYKEPSITKLAEISHRLEEFYTERFGDDVVEIIKDSNPVDKSKLDAQKAYIQITYVEPYFDTYELKDRVTYFDRNYGLRTFLFCTPFTPDGRAHGELPEQHKRKTLLSTDHAFPYIKTRIRVCHREETVLTPVEVAIEDMQKKTRELAFATEQDPPDAKMLQMVLQGSVGPTVNQGPLEVAQVFLAEIPEDPKLFRHHNKLRLCFKDFCKKCEDALRKNKALIGPDQKEYHRELERNYCRLREALQPLLTQRLPQLLAPTPPGLRNSLNRASFRKADL</sequence>
<accession>A0A2K6B1Z9</accession>
<dbReference type="InterPro" id="IPR046770">
    <property type="entry name" value="DOCKER_Lobe_B"/>
</dbReference>
<dbReference type="InterPro" id="IPR046773">
    <property type="entry name" value="DOCKER_Lobe_C"/>
</dbReference>
<dbReference type="GO" id="GO:0007264">
    <property type="term" value="P:small GTPase-mediated signal transduction"/>
    <property type="evidence" value="ECO:0007669"/>
    <property type="project" value="InterPro"/>
</dbReference>
<reference evidence="7" key="1">
    <citation type="submission" date="2025-08" db="UniProtKB">
        <authorList>
            <consortium name="Ensembl"/>
        </authorList>
    </citation>
    <scope>IDENTIFICATION</scope>
</reference>
<dbReference type="CDD" id="cd08696">
    <property type="entry name" value="C2_Dock-C"/>
    <property type="match status" value="1"/>
</dbReference>
<dbReference type="Gene3D" id="1.20.58.740">
    <property type="match status" value="1"/>
</dbReference>
<reference evidence="7" key="2">
    <citation type="submission" date="2025-09" db="UniProtKB">
        <authorList>
            <consortium name="Ensembl"/>
        </authorList>
    </citation>
    <scope>IDENTIFICATION</scope>
</reference>
<dbReference type="PROSITE" id="PS51651">
    <property type="entry name" value="DOCKER"/>
    <property type="match status" value="1"/>
</dbReference>
<dbReference type="FunFam" id="1.20.58.740:FF:000002">
    <property type="entry name" value="Dedicator of cytokinesis protein 7"/>
    <property type="match status" value="1"/>
</dbReference>
<feature type="compositionally biased region" description="Basic and acidic residues" evidence="4">
    <location>
        <begin position="203"/>
        <end position="213"/>
    </location>
</feature>
<dbReference type="Gene3D" id="2.60.40.150">
    <property type="entry name" value="C2 domain"/>
    <property type="match status" value="1"/>
</dbReference>
<dbReference type="GO" id="GO:0005829">
    <property type="term" value="C:cytosol"/>
    <property type="evidence" value="ECO:0007669"/>
    <property type="project" value="TreeGrafter"/>
</dbReference>
<dbReference type="FunFam" id="1.25.40.410:FF:000002">
    <property type="entry name" value="Dedicator of cytokinesis protein 7"/>
    <property type="match status" value="1"/>
</dbReference>
<comment type="similarity">
    <text evidence="3">Belongs to the DOCK family.</text>
</comment>
<evidence type="ECO:0000313" key="8">
    <source>
        <dbReference type="Proteomes" id="UP000233120"/>
    </source>
</evidence>
<evidence type="ECO:0000259" key="6">
    <source>
        <dbReference type="PROSITE" id="PS51651"/>
    </source>
</evidence>
<dbReference type="Proteomes" id="UP000233120">
    <property type="component" value="Unassembled WGS sequence"/>
</dbReference>
<gene>
    <name evidence="7" type="primary">DOCK6</name>
</gene>
<feature type="region of interest" description="Disordered" evidence="4">
    <location>
        <begin position="203"/>
        <end position="223"/>
    </location>
</feature>